<evidence type="ECO:0000256" key="1">
    <source>
        <dbReference type="ARBA" id="ARBA00007274"/>
    </source>
</evidence>
<dbReference type="InterPro" id="IPR039369">
    <property type="entry name" value="LacA-like"/>
</dbReference>
<feature type="region of interest" description="Disordered" evidence="5">
    <location>
        <begin position="201"/>
        <end position="220"/>
    </location>
</feature>
<proteinExistence type="inferred from homology"/>
<dbReference type="SMART" id="SM01266">
    <property type="entry name" value="Mac"/>
    <property type="match status" value="1"/>
</dbReference>
<evidence type="ECO:0000313" key="8">
    <source>
        <dbReference type="Proteomes" id="UP000041254"/>
    </source>
</evidence>
<name>A0A0G4GP28_VITBC</name>
<dbReference type="Pfam" id="PF14602">
    <property type="entry name" value="Hexapep_2"/>
    <property type="match status" value="1"/>
</dbReference>
<dbReference type="Pfam" id="PF12464">
    <property type="entry name" value="Mac"/>
    <property type="match status" value="1"/>
</dbReference>
<evidence type="ECO:0000256" key="3">
    <source>
        <dbReference type="ARBA" id="ARBA00022737"/>
    </source>
</evidence>
<evidence type="ECO:0000313" key="7">
    <source>
        <dbReference type="EMBL" id="CEM31930.1"/>
    </source>
</evidence>
<keyword evidence="2" id="KW-0808">Transferase</keyword>
<dbReference type="PANTHER" id="PTHR43017:SF1">
    <property type="entry name" value="ACETYLTRANSFERASE YJL218W-RELATED"/>
    <property type="match status" value="1"/>
</dbReference>
<dbReference type="InterPro" id="IPR024688">
    <property type="entry name" value="Mac_dom"/>
</dbReference>
<keyword evidence="3" id="KW-0677">Repeat</keyword>
<dbReference type="OMA" id="KVAQFNI"/>
<dbReference type="InterPro" id="IPR018357">
    <property type="entry name" value="Hexapep_transf_CS"/>
</dbReference>
<dbReference type="STRING" id="1169540.A0A0G4GP28"/>
<dbReference type="FunFam" id="2.160.10.10:FF:000025">
    <property type="entry name" value="Hexapeptide-repeat containing-acetyltransferase"/>
    <property type="match status" value="1"/>
</dbReference>
<gene>
    <name evidence="7" type="ORF">Vbra_2345</name>
</gene>
<dbReference type="GO" id="GO:0008870">
    <property type="term" value="F:galactoside O-acetyltransferase activity"/>
    <property type="evidence" value="ECO:0007669"/>
    <property type="project" value="TreeGrafter"/>
</dbReference>
<comment type="similarity">
    <text evidence="1">Belongs to the transferase hexapeptide repeat family.</text>
</comment>
<dbReference type="AlphaFoldDB" id="A0A0G4GP28"/>
<dbReference type="Gene3D" id="2.160.10.10">
    <property type="entry name" value="Hexapeptide repeat proteins"/>
    <property type="match status" value="1"/>
</dbReference>
<evidence type="ECO:0000259" key="6">
    <source>
        <dbReference type="SMART" id="SM01266"/>
    </source>
</evidence>
<dbReference type="CDD" id="cd03357">
    <property type="entry name" value="LbH_MAT_GAT"/>
    <property type="match status" value="1"/>
</dbReference>
<dbReference type="OrthoDB" id="25818at2759"/>
<protein>
    <recommendedName>
        <fullName evidence="6">Maltose/galactoside acetyltransferase domain-containing protein</fullName>
    </recommendedName>
</protein>
<feature type="compositionally biased region" description="Polar residues" evidence="5">
    <location>
        <begin position="204"/>
        <end position="213"/>
    </location>
</feature>
<sequence>MDLIREKDGASRRRRFENEEFRKMVSGELYRVDELLNSGLREAKIICEAYNNRRAADVSAAANMPLLRMLFGAVGEGSFIEPPLRVDYGFNTELGRDVYMNYDTVILDVAPVKIGSFVKFGPGVHIYTAGHPLDPQQRKDKLEYGQPITIEDNVWVGGRVCVMPGVTIGRNSVIGAGSVVTKSIPPDCVAVGVPCKVVRKLPTTDGQDQNGNGQDEVKGA</sequence>
<dbReference type="PANTHER" id="PTHR43017">
    <property type="entry name" value="GALACTOSIDE O-ACETYLTRANSFERASE"/>
    <property type="match status" value="1"/>
</dbReference>
<dbReference type="PROSITE" id="PS00101">
    <property type="entry name" value="HEXAPEP_TRANSFERASES"/>
    <property type="match status" value="1"/>
</dbReference>
<accession>A0A0G4GP28</accession>
<dbReference type="InterPro" id="IPR011004">
    <property type="entry name" value="Trimer_LpxA-like_sf"/>
</dbReference>
<evidence type="ECO:0000256" key="2">
    <source>
        <dbReference type="ARBA" id="ARBA00022679"/>
    </source>
</evidence>
<organism evidence="7 8">
    <name type="scientific">Vitrella brassicaformis (strain CCMP3155)</name>
    <dbReference type="NCBI Taxonomy" id="1169540"/>
    <lineage>
        <taxon>Eukaryota</taxon>
        <taxon>Sar</taxon>
        <taxon>Alveolata</taxon>
        <taxon>Colpodellida</taxon>
        <taxon>Vitrellaceae</taxon>
        <taxon>Vitrella</taxon>
    </lineage>
</organism>
<dbReference type="VEuPathDB" id="CryptoDB:Vbra_2345"/>
<keyword evidence="4" id="KW-0012">Acyltransferase</keyword>
<reference evidence="7 8" key="1">
    <citation type="submission" date="2014-11" db="EMBL/GenBank/DDBJ databases">
        <authorList>
            <person name="Zhu J."/>
            <person name="Qi W."/>
            <person name="Song R."/>
        </authorList>
    </citation>
    <scope>NUCLEOTIDE SEQUENCE [LARGE SCALE GENOMIC DNA]</scope>
</reference>
<dbReference type="EMBL" id="CDMY01000738">
    <property type="protein sequence ID" value="CEM31930.1"/>
    <property type="molecule type" value="Genomic_DNA"/>
</dbReference>
<dbReference type="InterPro" id="IPR001451">
    <property type="entry name" value="Hexapep"/>
</dbReference>
<dbReference type="InParanoid" id="A0A0G4GP28"/>
<feature type="domain" description="Maltose/galactoside acetyltransferase" evidence="6">
    <location>
        <begin position="21"/>
        <end position="76"/>
    </location>
</feature>
<evidence type="ECO:0000256" key="5">
    <source>
        <dbReference type="SAM" id="MobiDB-lite"/>
    </source>
</evidence>
<keyword evidence="8" id="KW-1185">Reference proteome</keyword>
<dbReference type="SUPFAM" id="SSF51161">
    <property type="entry name" value="Trimeric LpxA-like enzymes"/>
    <property type="match status" value="1"/>
</dbReference>
<dbReference type="Proteomes" id="UP000041254">
    <property type="component" value="Unassembled WGS sequence"/>
</dbReference>
<evidence type="ECO:0000256" key="4">
    <source>
        <dbReference type="ARBA" id="ARBA00023315"/>
    </source>
</evidence>